<gene>
    <name evidence="1" type="ORF">H3Z74_02550</name>
</gene>
<proteinExistence type="predicted"/>
<reference evidence="1 2" key="1">
    <citation type="submission" date="2020-09" db="EMBL/GenBank/DDBJ databases">
        <title>Sphingomonas sp., a new species isolated from pork steak.</title>
        <authorList>
            <person name="Heidler von Heilborn D."/>
        </authorList>
    </citation>
    <scope>NUCLEOTIDE SEQUENCE [LARGE SCALE GENOMIC DNA]</scope>
    <source>
        <strain evidence="2">S8-3T</strain>
    </source>
</reference>
<protein>
    <submittedName>
        <fullName evidence="1">Uncharacterized protein</fullName>
    </submittedName>
</protein>
<name>A0A7H0LKE5_9SPHN</name>
<keyword evidence="2" id="KW-1185">Reference proteome</keyword>
<sequence>MTGKQPVFCDRCSAGTAVSSPLFLRFPPLLWITAVEVFKALKKEENQRPRSNLTGVTFFRRNSGKSGPMMTATRMAAVIGQSARQAGHKARLSIIPLV</sequence>
<dbReference type="RefSeq" id="WP_187762452.1">
    <property type="nucleotide sequence ID" value="NZ_CP061038.1"/>
</dbReference>
<dbReference type="Proteomes" id="UP000516148">
    <property type="component" value="Chromosome"/>
</dbReference>
<dbReference type="AlphaFoldDB" id="A0A7H0LKE5"/>
<dbReference type="KEGG" id="spap:H3Z74_02550"/>
<evidence type="ECO:0000313" key="1">
    <source>
        <dbReference type="EMBL" id="QNQ10148.1"/>
    </source>
</evidence>
<evidence type="ECO:0000313" key="2">
    <source>
        <dbReference type="Proteomes" id="UP000516148"/>
    </source>
</evidence>
<accession>A0A7H0LKE5</accession>
<organism evidence="1 2">
    <name type="scientific">Sphingomonas alpina</name>
    <dbReference type="NCBI Taxonomy" id="653931"/>
    <lineage>
        <taxon>Bacteria</taxon>
        <taxon>Pseudomonadati</taxon>
        <taxon>Pseudomonadota</taxon>
        <taxon>Alphaproteobacteria</taxon>
        <taxon>Sphingomonadales</taxon>
        <taxon>Sphingomonadaceae</taxon>
        <taxon>Sphingomonas</taxon>
    </lineage>
</organism>
<dbReference type="EMBL" id="CP061038">
    <property type="protein sequence ID" value="QNQ10148.1"/>
    <property type="molecule type" value="Genomic_DNA"/>
</dbReference>